<accession>A0A1X6P9R3</accession>
<name>A0A1X6P9R3_PORUM</name>
<gene>
    <name evidence="1" type="ORF">BU14_0142s0005</name>
</gene>
<evidence type="ECO:0000313" key="1">
    <source>
        <dbReference type="EMBL" id="OSX77594.1"/>
    </source>
</evidence>
<reference evidence="1 2" key="1">
    <citation type="submission" date="2017-03" db="EMBL/GenBank/DDBJ databases">
        <title>WGS assembly of Porphyra umbilicalis.</title>
        <authorList>
            <person name="Brawley S.H."/>
            <person name="Blouin N.A."/>
            <person name="Ficko-Blean E."/>
            <person name="Wheeler G.L."/>
            <person name="Lohr M."/>
            <person name="Goodson H.V."/>
            <person name="Jenkins J.W."/>
            <person name="Blaby-Haas C.E."/>
            <person name="Helliwell K.E."/>
            <person name="Chan C."/>
            <person name="Marriage T."/>
            <person name="Bhattacharya D."/>
            <person name="Klein A.S."/>
            <person name="Badis Y."/>
            <person name="Brodie J."/>
            <person name="Cao Y."/>
            <person name="Collen J."/>
            <person name="Dittami S.M."/>
            <person name="Gachon C.M."/>
            <person name="Green B.R."/>
            <person name="Karpowicz S."/>
            <person name="Kim J.W."/>
            <person name="Kudahl U."/>
            <person name="Lin S."/>
            <person name="Michel G."/>
            <person name="Mittag M."/>
            <person name="Olson B.J."/>
            <person name="Pangilinan J."/>
            <person name="Peng Y."/>
            <person name="Qiu H."/>
            <person name="Shu S."/>
            <person name="Singer J.T."/>
            <person name="Smith A.G."/>
            <person name="Sprecher B.N."/>
            <person name="Wagner V."/>
            <person name="Wang W."/>
            <person name="Wang Z.-Y."/>
            <person name="Yan J."/>
            <person name="Yarish C."/>
            <person name="Zoeuner-Riek S."/>
            <person name="Zhuang Y."/>
            <person name="Zou Y."/>
            <person name="Lindquist E.A."/>
            <person name="Grimwood J."/>
            <person name="Barry K."/>
            <person name="Rokhsar D.S."/>
            <person name="Schmutz J."/>
            <person name="Stiller J.W."/>
            <person name="Grossman A.R."/>
            <person name="Prochnik S.E."/>
        </authorList>
    </citation>
    <scope>NUCLEOTIDE SEQUENCE [LARGE SCALE GENOMIC DNA]</scope>
    <source>
        <strain evidence="1">4086291</strain>
    </source>
</reference>
<dbReference type="OrthoDB" id="3592at2759"/>
<evidence type="ECO:0008006" key="3">
    <source>
        <dbReference type="Google" id="ProtNLM"/>
    </source>
</evidence>
<dbReference type="Proteomes" id="UP000218209">
    <property type="component" value="Unassembled WGS sequence"/>
</dbReference>
<proteinExistence type="predicted"/>
<evidence type="ECO:0000313" key="2">
    <source>
        <dbReference type="Proteomes" id="UP000218209"/>
    </source>
</evidence>
<protein>
    <recommendedName>
        <fullName evidence="3">DUF4440 domain-containing protein</fullName>
    </recommendedName>
</protein>
<sequence length="106" mass="11272">MAANVETANAYMTARMANKHDEVLSMVAPSIRLTSSRDGTYTGLDGMKTYLSKVAPTGTWQPASSSPDGHVEIAGTVKFMMVPVSVKAKFGFDDAGKITSIDVGRK</sequence>
<dbReference type="EMBL" id="KV918833">
    <property type="protein sequence ID" value="OSX77594.1"/>
    <property type="molecule type" value="Genomic_DNA"/>
</dbReference>
<dbReference type="InterPro" id="IPR032710">
    <property type="entry name" value="NTF2-like_dom_sf"/>
</dbReference>
<dbReference type="SUPFAM" id="SSF54427">
    <property type="entry name" value="NTF2-like"/>
    <property type="match status" value="1"/>
</dbReference>
<organism evidence="1 2">
    <name type="scientific">Porphyra umbilicalis</name>
    <name type="common">Purple laver</name>
    <name type="synonym">Red alga</name>
    <dbReference type="NCBI Taxonomy" id="2786"/>
    <lineage>
        <taxon>Eukaryota</taxon>
        <taxon>Rhodophyta</taxon>
        <taxon>Bangiophyceae</taxon>
        <taxon>Bangiales</taxon>
        <taxon>Bangiaceae</taxon>
        <taxon>Porphyra</taxon>
    </lineage>
</organism>
<dbReference type="Gene3D" id="3.10.450.50">
    <property type="match status" value="1"/>
</dbReference>
<keyword evidence="2" id="KW-1185">Reference proteome</keyword>
<dbReference type="AlphaFoldDB" id="A0A1X6P9R3"/>